<proteinExistence type="predicted"/>
<evidence type="ECO:0000313" key="2">
    <source>
        <dbReference type="Proteomes" id="UP000618319"/>
    </source>
</evidence>
<dbReference type="Proteomes" id="UP000618319">
    <property type="component" value="Unassembled WGS sequence"/>
</dbReference>
<keyword evidence="2" id="KW-1185">Reference proteome</keyword>
<dbReference type="RefSeq" id="WP_196940509.1">
    <property type="nucleotide sequence ID" value="NZ_MU158691.1"/>
</dbReference>
<gene>
    <name evidence="1" type="ORF">C4F40_08075</name>
</gene>
<comment type="caution">
    <text evidence="1">The sequence shown here is derived from an EMBL/GenBank/DDBJ whole genome shotgun (WGS) entry which is preliminary data.</text>
</comment>
<sequence length="772" mass="82444">MKVKDRSLGWAGRFVLFFLLLLGLGKEDVCGQVKEYASSNSRGIRAWRQILGGAGEVSNPPSSIASVVTSGVIGQNFKADLKATTMTIPILNIGANGEGWVEFTFSEGISANTQIYIPFDLPTSTGVNLDLLNLVGGLLGLVESNIVNVAVYSGSNEITSDVHKDILKGLDNKFYFLVKSSTALNRVRFRLRFQTTLLGINLGSNLASTVYDAFYYSEVTACSLPLSTDLGRTMGISINLGDVVKNPLYAIDVNTSSYSEISTGALAVTASAVQNIYFPALSETTSTLKLRLGITSSGLNLDLLGAYRVRVFNGSVLVQSFTLQAGLVNGLDLVGLLGNGGATTVSFPVTNGAYDRVEIGLNTTVGLNLAASTLRIYNVTRNSFVCPEPPPTAGLLINPVCVNTNIVSSEYVDDAAFATDGDFDSYASIRSGTGILLGLGGQSGHLEVKFDQTVPVDKTTYIRIDYDETVLKTLLSGSLGNTVAGLVNGLLLGEHYFDVKLTNGGTNILDVSSIDSFTAGAGKVRIVQDKVGRYYIAIKAGVPYTNIRITDHTNAVLGVLAPDQFLNVYSICYDASSEICDPTFSTSYEGTGITLDLLNLGSNGVQNAEHAIDDNENTSSKINLGVLGVGASMSQFIYFNSLSPKNSSFKVRLAIESNEILNVDLLGDYEFFAYNGSTEVYRRSLAGGLLNGTNILSLLGNGDTGTLTFRPNNEFDRIEIRVNSVVAVSALGVTLQVFDVNRYGPPNSDCPDPDFVARTISNPMIRSRLKSN</sequence>
<protein>
    <submittedName>
        <fullName evidence="1">Uncharacterized protein</fullName>
    </submittedName>
</protein>
<reference evidence="1 2" key="1">
    <citation type="submission" date="2018-02" db="EMBL/GenBank/DDBJ databases">
        <title>Sphingobacterium KA21.</title>
        <authorList>
            <person name="Vasarhelyi B.M."/>
            <person name="Deshmukh S."/>
            <person name="Balint B."/>
            <person name="Kukolya J."/>
        </authorList>
    </citation>
    <scope>NUCLEOTIDE SEQUENCE [LARGE SCALE GENOMIC DNA]</scope>
    <source>
        <strain evidence="1 2">Ka21</strain>
    </source>
</reference>
<dbReference type="EMBL" id="PSKQ01000018">
    <property type="protein sequence ID" value="MBE8720680.1"/>
    <property type="molecule type" value="Genomic_DNA"/>
</dbReference>
<name>A0ABR9T5S8_9SPHI</name>
<organism evidence="1 2">
    <name type="scientific">Sphingobacterium pedocola</name>
    <dbReference type="NCBI Taxonomy" id="2082722"/>
    <lineage>
        <taxon>Bacteria</taxon>
        <taxon>Pseudomonadati</taxon>
        <taxon>Bacteroidota</taxon>
        <taxon>Sphingobacteriia</taxon>
        <taxon>Sphingobacteriales</taxon>
        <taxon>Sphingobacteriaceae</taxon>
        <taxon>Sphingobacterium</taxon>
    </lineage>
</organism>
<evidence type="ECO:0000313" key="1">
    <source>
        <dbReference type="EMBL" id="MBE8720680.1"/>
    </source>
</evidence>
<accession>A0ABR9T5S8</accession>